<feature type="region of interest" description="Disordered" evidence="14">
    <location>
        <begin position="566"/>
        <end position="610"/>
    </location>
</feature>
<feature type="transmembrane region" description="Helical" evidence="15">
    <location>
        <begin position="490"/>
        <end position="513"/>
    </location>
</feature>
<dbReference type="PANTHER" id="PTHR32361">
    <property type="entry name" value="FERRIC/CUPRIC REDUCTASE TRANSMEMBRANE COMPONENT"/>
    <property type="match status" value="1"/>
</dbReference>
<dbReference type="GO" id="GO:0052851">
    <property type="term" value="F:ferric-chelate reductase (NADPH) activity"/>
    <property type="evidence" value="ECO:0007669"/>
    <property type="project" value="UniProtKB-EC"/>
</dbReference>
<evidence type="ECO:0000256" key="3">
    <source>
        <dbReference type="ARBA" id="ARBA00012668"/>
    </source>
</evidence>
<name>A0A2G8RZU7_9APHY</name>
<evidence type="ECO:0000313" key="17">
    <source>
        <dbReference type="EMBL" id="PIL27014.1"/>
    </source>
</evidence>
<dbReference type="SFLD" id="SFLDG01168">
    <property type="entry name" value="Ferric_reductase_subgroup_(FRE"/>
    <property type="match status" value="1"/>
</dbReference>
<dbReference type="GO" id="GO:0006826">
    <property type="term" value="P:iron ion transport"/>
    <property type="evidence" value="ECO:0007669"/>
    <property type="project" value="TreeGrafter"/>
</dbReference>
<dbReference type="InterPro" id="IPR051410">
    <property type="entry name" value="Ferric/Cupric_Reductase"/>
</dbReference>
<dbReference type="Pfam" id="PF08030">
    <property type="entry name" value="NAD_binding_6"/>
    <property type="match status" value="1"/>
</dbReference>
<feature type="compositionally biased region" description="Basic and acidic residues" evidence="14">
    <location>
        <begin position="572"/>
        <end position="595"/>
    </location>
</feature>
<gene>
    <name evidence="17" type="ORF">GSI_10153</name>
</gene>
<evidence type="ECO:0000313" key="18">
    <source>
        <dbReference type="Proteomes" id="UP000230002"/>
    </source>
</evidence>
<evidence type="ECO:0000256" key="13">
    <source>
        <dbReference type="ARBA" id="ARBA00048483"/>
    </source>
</evidence>
<keyword evidence="5" id="KW-1003">Cell membrane</keyword>
<dbReference type="AlphaFoldDB" id="A0A2G8RZU7"/>
<keyword evidence="12" id="KW-0325">Glycoprotein</keyword>
<dbReference type="InterPro" id="IPR017938">
    <property type="entry name" value="Riboflavin_synthase-like_b-brl"/>
</dbReference>
<dbReference type="GO" id="GO:0015677">
    <property type="term" value="P:copper ion import"/>
    <property type="evidence" value="ECO:0007669"/>
    <property type="project" value="TreeGrafter"/>
</dbReference>
<dbReference type="Pfam" id="PF01794">
    <property type="entry name" value="Ferric_reduct"/>
    <property type="match status" value="1"/>
</dbReference>
<comment type="caution">
    <text evidence="17">The sequence shown here is derived from an EMBL/GenBank/DDBJ whole genome shotgun (WGS) entry which is preliminary data.</text>
</comment>
<organism evidence="17 18">
    <name type="scientific">Ganoderma sinense ZZ0214-1</name>
    <dbReference type="NCBI Taxonomy" id="1077348"/>
    <lineage>
        <taxon>Eukaryota</taxon>
        <taxon>Fungi</taxon>
        <taxon>Dikarya</taxon>
        <taxon>Basidiomycota</taxon>
        <taxon>Agaricomycotina</taxon>
        <taxon>Agaricomycetes</taxon>
        <taxon>Polyporales</taxon>
        <taxon>Polyporaceae</taxon>
        <taxon>Ganoderma</taxon>
    </lineage>
</organism>
<evidence type="ECO:0000256" key="14">
    <source>
        <dbReference type="SAM" id="MobiDB-lite"/>
    </source>
</evidence>
<feature type="transmembrane region" description="Helical" evidence="15">
    <location>
        <begin position="251"/>
        <end position="269"/>
    </location>
</feature>
<dbReference type="PANTHER" id="PTHR32361:SF9">
    <property type="entry name" value="FERRIC REDUCTASE TRANSMEMBRANE COMPONENT 3-RELATED"/>
    <property type="match status" value="1"/>
</dbReference>
<keyword evidence="4" id="KW-0813">Transport</keyword>
<feature type="region of interest" description="Disordered" evidence="14">
    <location>
        <begin position="1"/>
        <end position="40"/>
    </location>
</feature>
<evidence type="ECO:0000256" key="4">
    <source>
        <dbReference type="ARBA" id="ARBA00022448"/>
    </source>
</evidence>
<evidence type="ECO:0000256" key="11">
    <source>
        <dbReference type="ARBA" id="ARBA00023136"/>
    </source>
</evidence>
<feature type="transmembrane region" description="Helical" evidence="15">
    <location>
        <begin position="281"/>
        <end position="301"/>
    </location>
</feature>
<protein>
    <recommendedName>
        <fullName evidence="3">ferric-chelate reductase (NADPH)</fullName>
        <ecNumber evidence="3">1.16.1.9</ecNumber>
    </recommendedName>
</protein>
<sequence length="684" mass="73813">MSSSAHAPSPSAAPASASPSGPPAQNATAGGPPPSPGGAGMSMSPDRAIYFARDEAYPEQLWWLVAAFIGLVAVCQLASWALAKWSLARRLSRKKTTTGDAVENGGSPGAAGRGFALRNVPTALVNAYRVVAFRWTLEIGQSYTLNVAEVFVTVAYIVALFCWEFLGTTNLEGQKLDIKYWGTRAGILAVSQTPIVTALGTKNNVVAYITGISYDKLNYIHRMTARVIFVLLWVHGASKLKFADEGTWEEWSARVALTALIAFSALILVSIRPVRSQAYEIFYFVHFFMVLIFLLGGYYHANNYRYGTYVWPSLLIWALDRAIRLARVVYYNHLYFGFSKKAGRLDASVELLSPHFVRLHIQRPPHFSWTPGQTAFLTVPGVSGNPLECHPFTIASVDSHYQLAASASSTSKNEKKAATSVAVSPARPGDDDASPYWKELTFLINVRSGFTRRLAARASAQAPAPVGAKVAVLVDGPYGFSPNLDNDDTVVLVAGGSGVTFTLATFLGVLSCVQSGRSACRRLVWIWSIREPGHIEWVSKALTRALSRAPPELEISIRIYVTGKGAGASGKEGAREGGAGERGELGPEWKDDDSVHSSSEGTAVGRSRPPSLLSFDAVQVCEGRPELHELLREEVEATSGRISVTVCGSQGIARACRKALRVPLSMSLRGGPSVVLHVESFGYA</sequence>
<dbReference type="CDD" id="cd06186">
    <property type="entry name" value="NOX_Duox_like_FAD_NADP"/>
    <property type="match status" value="1"/>
</dbReference>
<keyword evidence="10" id="KW-0406">Ion transport</keyword>
<evidence type="ECO:0000256" key="1">
    <source>
        <dbReference type="ARBA" id="ARBA00004651"/>
    </source>
</evidence>
<comment type="catalytic activity">
    <reaction evidence="13">
        <text>2 a Fe(II)-siderophore + NADP(+) + H(+) = 2 a Fe(III)-siderophore + NADPH</text>
        <dbReference type="Rhea" id="RHEA:28795"/>
        <dbReference type="Rhea" id="RHEA-COMP:11342"/>
        <dbReference type="Rhea" id="RHEA-COMP:11344"/>
        <dbReference type="ChEBI" id="CHEBI:15378"/>
        <dbReference type="ChEBI" id="CHEBI:29033"/>
        <dbReference type="ChEBI" id="CHEBI:29034"/>
        <dbReference type="ChEBI" id="CHEBI:57783"/>
        <dbReference type="ChEBI" id="CHEBI:58349"/>
        <dbReference type="EC" id="1.16.1.9"/>
    </reaction>
</comment>
<keyword evidence="7" id="KW-0249">Electron transport</keyword>
<evidence type="ECO:0000256" key="7">
    <source>
        <dbReference type="ARBA" id="ARBA00022982"/>
    </source>
</evidence>
<evidence type="ECO:0000256" key="6">
    <source>
        <dbReference type="ARBA" id="ARBA00022692"/>
    </source>
</evidence>
<dbReference type="InterPro" id="IPR017927">
    <property type="entry name" value="FAD-bd_FR_type"/>
</dbReference>
<dbReference type="GO" id="GO:0006879">
    <property type="term" value="P:intracellular iron ion homeostasis"/>
    <property type="evidence" value="ECO:0007669"/>
    <property type="project" value="TreeGrafter"/>
</dbReference>
<dbReference type="InterPro" id="IPR013112">
    <property type="entry name" value="FAD-bd_8"/>
</dbReference>
<dbReference type="SFLD" id="SFLDS00052">
    <property type="entry name" value="Ferric_Reductase_Domain"/>
    <property type="match status" value="1"/>
</dbReference>
<dbReference type="Pfam" id="PF08022">
    <property type="entry name" value="FAD_binding_8"/>
    <property type="match status" value="1"/>
</dbReference>
<dbReference type="EC" id="1.16.1.9" evidence="3"/>
<feature type="compositionally biased region" description="Low complexity" evidence="14">
    <location>
        <begin position="1"/>
        <end position="19"/>
    </location>
</feature>
<proteinExistence type="inferred from homology"/>
<keyword evidence="18" id="KW-1185">Reference proteome</keyword>
<keyword evidence="11 15" id="KW-0472">Membrane</keyword>
<dbReference type="InterPro" id="IPR013121">
    <property type="entry name" value="Fe_red_NAD-bd_6"/>
</dbReference>
<feature type="transmembrane region" description="Helical" evidence="15">
    <location>
        <begin position="143"/>
        <end position="166"/>
    </location>
</feature>
<evidence type="ECO:0000256" key="12">
    <source>
        <dbReference type="ARBA" id="ARBA00023180"/>
    </source>
</evidence>
<dbReference type="GO" id="GO:0005886">
    <property type="term" value="C:plasma membrane"/>
    <property type="evidence" value="ECO:0007669"/>
    <property type="project" value="UniProtKB-SubCell"/>
</dbReference>
<dbReference type="Gene3D" id="3.40.50.80">
    <property type="entry name" value="Nucleotide-binding domain of ferredoxin-NADP reductase (FNR) module"/>
    <property type="match status" value="1"/>
</dbReference>
<keyword evidence="9" id="KW-0560">Oxidoreductase</keyword>
<dbReference type="InterPro" id="IPR013130">
    <property type="entry name" value="Fe3_Rdtase_TM_dom"/>
</dbReference>
<feature type="domain" description="FAD-binding FR-type" evidence="16">
    <location>
        <begin position="338"/>
        <end position="484"/>
    </location>
</feature>
<keyword evidence="6 15" id="KW-0812">Transmembrane</keyword>
<keyword evidence="8 15" id="KW-1133">Transmembrane helix</keyword>
<evidence type="ECO:0000256" key="10">
    <source>
        <dbReference type="ARBA" id="ARBA00023065"/>
    </source>
</evidence>
<dbReference type="OrthoDB" id="4494341at2759"/>
<evidence type="ECO:0000256" key="15">
    <source>
        <dbReference type="SAM" id="Phobius"/>
    </source>
</evidence>
<comment type="similarity">
    <text evidence="2">Belongs to the ferric reductase (FRE) family.</text>
</comment>
<evidence type="ECO:0000256" key="2">
    <source>
        <dbReference type="ARBA" id="ARBA00006278"/>
    </source>
</evidence>
<dbReference type="SUPFAM" id="SSF63380">
    <property type="entry name" value="Riboflavin synthase domain-like"/>
    <property type="match status" value="1"/>
</dbReference>
<feature type="transmembrane region" description="Helical" evidence="15">
    <location>
        <begin position="61"/>
        <end position="83"/>
    </location>
</feature>
<dbReference type="InterPro" id="IPR039261">
    <property type="entry name" value="FNR_nucleotide-bd"/>
</dbReference>
<comment type="subcellular location">
    <subcellularLocation>
        <location evidence="1">Cell membrane</location>
        <topology evidence="1">Multi-pass membrane protein</topology>
    </subcellularLocation>
</comment>
<dbReference type="PROSITE" id="PS51384">
    <property type="entry name" value="FAD_FR"/>
    <property type="match status" value="1"/>
</dbReference>
<accession>A0A2G8RZU7</accession>
<evidence type="ECO:0000259" key="16">
    <source>
        <dbReference type="PROSITE" id="PS51384"/>
    </source>
</evidence>
<dbReference type="STRING" id="1077348.A0A2G8RZU7"/>
<reference evidence="17 18" key="1">
    <citation type="journal article" date="2015" name="Sci. Rep.">
        <title>Chromosome-level genome map provides insights into diverse defense mechanisms in the medicinal fungus Ganoderma sinense.</title>
        <authorList>
            <person name="Zhu Y."/>
            <person name="Xu J."/>
            <person name="Sun C."/>
            <person name="Zhou S."/>
            <person name="Xu H."/>
            <person name="Nelson D.R."/>
            <person name="Qian J."/>
            <person name="Song J."/>
            <person name="Luo H."/>
            <person name="Xiang L."/>
            <person name="Li Y."/>
            <person name="Xu Z."/>
            <person name="Ji A."/>
            <person name="Wang L."/>
            <person name="Lu S."/>
            <person name="Hayward A."/>
            <person name="Sun W."/>
            <person name="Li X."/>
            <person name="Schwartz D.C."/>
            <person name="Wang Y."/>
            <person name="Chen S."/>
        </authorList>
    </citation>
    <scope>NUCLEOTIDE SEQUENCE [LARGE SCALE GENOMIC DNA]</scope>
    <source>
        <strain evidence="17 18">ZZ0214-1</strain>
    </source>
</reference>
<evidence type="ECO:0000256" key="8">
    <source>
        <dbReference type="ARBA" id="ARBA00022989"/>
    </source>
</evidence>
<evidence type="ECO:0000256" key="5">
    <source>
        <dbReference type="ARBA" id="ARBA00022475"/>
    </source>
</evidence>
<dbReference type="Proteomes" id="UP000230002">
    <property type="component" value="Unassembled WGS sequence"/>
</dbReference>
<dbReference type="EMBL" id="AYKW01000034">
    <property type="protein sequence ID" value="PIL27014.1"/>
    <property type="molecule type" value="Genomic_DNA"/>
</dbReference>
<dbReference type="SUPFAM" id="SSF52343">
    <property type="entry name" value="Ferredoxin reductase-like, C-terminal NADP-linked domain"/>
    <property type="match status" value="1"/>
</dbReference>
<evidence type="ECO:0000256" key="9">
    <source>
        <dbReference type="ARBA" id="ARBA00023002"/>
    </source>
</evidence>